<accession>A0A833L1M6</accession>
<dbReference type="PANTHER" id="PTHR12815">
    <property type="entry name" value="SORTING AND ASSEMBLY MACHINERY SAMM50 PROTEIN FAMILY MEMBER"/>
    <property type="match status" value="1"/>
</dbReference>
<proteinExistence type="predicted"/>
<keyword evidence="4" id="KW-0472">Membrane</keyword>
<evidence type="ECO:0000256" key="3">
    <source>
        <dbReference type="ARBA" id="ARBA00022729"/>
    </source>
</evidence>
<dbReference type="InterPro" id="IPR010827">
    <property type="entry name" value="BamA/TamA_POTRA"/>
</dbReference>
<dbReference type="Gene3D" id="3.10.20.310">
    <property type="entry name" value="membrane protein fhac"/>
    <property type="match status" value="3"/>
</dbReference>
<evidence type="ECO:0000256" key="2">
    <source>
        <dbReference type="ARBA" id="ARBA00022692"/>
    </source>
</evidence>
<dbReference type="Gene3D" id="2.40.160.50">
    <property type="entry name" value="membrane protein fhac: a member of the omp85/tpsb transporter family"/>
    <property type="match status" value="1"/>
</dbReference>
<dbReference type="Pfam" id="PF07244">
    <property type="entry name" value="POTRA"/>
    <property type="match status" value="3"/>
</dbReference>
<evidence type="ECO:0000256" key="1">
    <source>
        <dbReference type="ARBA" id="ARBA00004370"/>
    </source>
</evidence>
<evidence type="ECO:0000256" key="4">
    <source>
        <dbReference type="ARBA" id="ARBA00023136"/>
    </source>
</evidence>
<dbReference type="GO" id="GO:0019867">
    <property type="term" value="C:outer membrane"/>
    <property type="evidence" value="ECO:0007669"/>
    <property type="project" value="InterPro"/>
</dbReference>
<organism evidence="7 8">
    <name type="scientific">Candidatus Saganbacteria bacterium</name>
    <dbReference type="NCBI Taxonomy" id="2575572"/>
    <lineage>
        <taxon>Bacteria</taxon>
        <taxon>Bacillati</taxon>
        <taxon>Saganbacteria</taxon>
    </lineage>
</organism>
<comment type="subcellular location">
    <subcellularLocation>
        <location evidence="1">Membrane</location>
    </subcellularLocation>
</comment>
<feature type="domain" description="POTRA" evidence="6">
    <location>
        <begin position="25"/>
        <end position="96"/>
    </location>
</feature>
<dbReference type="EMBL" id="WPAF01000007">
    <property type="protein sequence ID" value="KAF0134513.1"/>
    <property type="molecule type" value="Genomic_DNA"/>
</dbReference>
<comment type="caution">
    <text evidence="7">The sequence shown here is derived from an EMBL/GenBank/DDBJ whole genome shotgun (WGS) entry which is preliminary data.</text>
</comment>
<dbReference type="InterPro" id="IPR034746">
    <property type="entry name" value="POTRA"/>
</dbReference>
<name>A0A833L1M6_UNCSA</name>
<dbReference type="PROSITE" id="PS51779">
    <property type="entry name" value="POTRA"/>
    <property type="match status" value="2"/>
</dbReference>
<evidence type="ECO:0000259" key="6">
    <source>
        <dbReference type="PROSITE" id="PS51779"/>
    </source>
</evidence>
<dbReference type="Proteomes" id="UP000488506">
    <property type="component" value="Unassembled WGS sequence"/>
</dbReference>
<protein>
    <recommendedName>
        <fullName evidence="6">POTRA domain-containing protein</fullName>
    </recommendedName>
</protein>
<dbReference type="InterPro" id="IPR039910">
    <property type="entry name" value="D15-like"/>
</dbReference>
<gene>
    <name evidence="7" type="ORF">FD145_531</name>
</gene>
<keyword evidence="3" id="KW-0732">Signal</keyword>
<feature type="domain" description="POTRA" evidence="6">
    <location>
        <begin position="97"/>
        <end position="172"/>
    </location>
</feature>
<keyword evidence="2" id="KW-0812">Transmembrane</keyword>
<dbReference type="InterPro" id="IPR000184">
    <property type="entry name" value="Bac_surfAg_D15"/>
</dbReference>
<dbReference type="Pfam" id="PF01103">
    <property type="entry name" value="Omp85"/>
    <property type="match status" value="1"/>
</dbReference>
<keyword evidence="5" id="KW-0998">Cell outer membrane</keyword>
<dbReference type="PANTHER" id="PTHR12815:SF47">
    <property type="entry name" value="TRANSLOCATION AND ASSEMBLY MODULE SUBUNIT TAMA"/>
    <property type="match status" value="1"/>
</dbReference>
<evidence type="ECO:0000256" key="5">
    <source>
        <dbReference type="ARBA" id="ARBA00023237"/>
    </source>
</evidence>
<reference evidence="7 8" key="1">
    <citation type="submission" date="2019-12" db="EMBL/GenBank/DDBJ databases">
        <authorList>
            <person name="Wolfe R."/>
            <person name="Danczak R."/>
            <person name="Wilkins M."/>
        </authorList>
    </citation>
    <scope>NUCLEOTIDE SEQUENCE [LARGE SCALE GENOMIC DNA]</scope>
    <source>
        <strain evidence="7">X2_MaxBin.013</strain>
    </source>
</reference>
<evidence type="ECO:0000313" key="8">
    <source>
        <dbReference type="Proteomes" id="UP000488506"/>
    </source>
</evidence>
<dbReference type="AlphaFoldDB" id="A0A833L1M6"/>
<sequence length="553" mass="62133">MKLKVFVILLLLLLGGFVFAVTAFSKITAIDIRGNGMVPENEIKSALFSKVGDALEEVKLKNDLKAIYALGYFEDATVDIEEFKEGSKIIFSVIENNIVDNVKIEGNVVYSTKEINSIINIKPGKILNLKTMRGDIDSINQYYKKNGYSMSRVADVLVSDDKKKITFKIIEGIVEAVTLEGNETTRDYVILREMNLKPGKVFNEEILSKDLRRIFNLGYFSELVPAFEPGTSADKIILALKIKETRTNSVNFGGGFGEREGWFGFADLALNNLMGTAQGVLLKGQSGQQITTYQFKYTNPWILPEKFGPRTSITTRLWNTMGTDIYLTQQDQVNLGWDLALGKYLRDDYQVSYSIGSERVSPRGSAAFETYISNFIGLSLSYDSRDFWMNPSKGGYHTLSFRQGWKYTNITTNYMKFGLDLNFFTSLRDQLVFASHYGLGLGIGDVPIGELYWAGGPSSIRGFNLDEIKKGEKKITVNQEFRYTFNETFQGVFFFDWGDAWSNGYPVFNLFRFGWGPGLRLNTPLGPIRLDYGIGSGKNAGEGILHFSIGQAF</sequence>
<evidence type="ECO:0000313" key="7">
    <source>
        <dbReference type="EMBL" id="KAF0134513.1"/>
    </source>
</evidence>